<protein>
    <submittedName>
        <fullName evidence="1">Uncharacterized protein</fullName>
    </submittedName>
</protein>
<accession>A0A543CLP4</accession>
<sequence length="105" mass="11622">MTAEHIHSGASQVDDTDVAQAMAVYDVLNTDEQREVFRTVYRAVAAYRHTSDIDHLKKLADSVEGMVVHETNHPGVREKIRNVPKTARAAGGVVDTAEVIRRLRG</sequence>
<evidence type="ECO:0000313" key="1">
    <source>
        <dbReference type="EMBL" id="TQL98022.1"/>
    </source>
</evidence>
<gene>
    <name evidence="1" type="ORF">FB559_3636</name>
</gene>
<dbReference type="AlphaFoldDB" id="A0A543CLP4"/>
<keyword evidence="2" id="KW-1185">Reference proteome</keyword>
<dbReference type="EMBL" id="VFOZ01000001">
    <property type="protein sequence ID" value="TQL98022.1"/>
    <property type="molecule type" value="Genomic_DNA"/>
</dbReference>
<comment type="caution">
    <text evidence="1">The sequence shown here is derived from an EMBL/GenBank/DDBJ whole genome shotgun (WGS) entry which is preliminary data.</text>
</comment>
<dbReference type="RefSeq" id="WP_141956675.1">
    <property type="nucleotide sequence ID" value="NZ_VFOZ01000001.1"/>
</dbReference>
<reference evidence="1 2" key="1">
    <citation type="submission" date="2019-06" db="EMBL/GenBank/DDBJ databases">
        <title>Sequencing the genomes of 1000 actinobacteria strains.</title>
        <authorList>
            <person name="Klenk H.-P."/>
        </authorList>
    </citation>
    <scope>NUCLEOTIDE SEQUENCE [LARGE SCALE GENOMIC DNA]</scope>
    <source>
        <strain evidence="1 2">DSM 102200</strain>
    </source>
</reference>
<organism evidence="1 2">
    <name type="scientific">Actinoallomurus bryophytorum</name>
    <dbReference type="NCBI Taxonomy" id="1490222"/>
    <lineage>
        <taxon>Bacteria</taxon>
        <taxon>Bacillati</taxon>
        <taxon>Actinomycetota</taxon>
        <taxon>Actinomycetes</taxon>
        <taxon>Streptosporangiales</taxon>
        <taxon>Thermomonosporaceae</taxon>
        <taxon>Actinoallomurus</taxon>
    </lineage>
</organism>
<name>A0A543CLP4_9ACTN</name>
<dbReference type="OrthoDB" id="3536368at2"/>
<evidence type="ECO:0000313" key="2">
    <source>
        <dbReference type="Proteomes" id="UP000316096"/>
    </source>
</evidence>
<dbReference type="Proteomes" id="UP000316096">
    <property type="component" value="Unassembled WGS sequence"/>
</dbReference>
<proteinExistence type="predicted"/>